<keyword evidence="7" id="KW-0507">mRNA processing</keyword>
<feature type="repeat" description="WD" evidence="19">
    <location>
        <begin position="52"/>
        <end position="95"/>
    </location>
</feature>
<keyword evidence="10" id="KW-0810">Translation regulation</keyword>
<evidence type="ECO:0000256" key="18">
    <source>
        <dbReference type="ARBA" id="ARBA00067669"/>
    </source>
</evidence>
<evidence type="ECO:0000256" key="10">
    <source>
        <dbReference type="ARBA" id="ARBA00022845"/>
    </source>
</evidence>
<keyword evidence="13" id="KW-0175">Coiled coil</keyword>
<evidence type="ECO:0000256" key="4">
    <source>
        <dbReference type="ARBA" id="ARBA00022499"/>
    </source>
</evidence>
<keyword evidence="15" id="KW-0539">Nucleus</keyword>
<dbReference type="PROSITE" id="PS50294">
    <property type="entry name" value="WD_REPEATS_REGION"/>
    <property type="match status" value="2"/>
</dbReference>
<evidence type="ECO:0000259" key="21">
    <source>
        <dbReference type="Pfam" id="PF23770"/>
    </source>
</evidence>
<dbReference type="KEGG" id="oaa:100076302"/>
<dbReference type="GO" id="GO:0006412">
    <property type="term" value="P:translation"/>
    <property type="evidence" value="ECO:0007669"/>
    <property type="project" value="UniProtKB-KW"/>
</dbReference>
<evidence type="ECO:0000259" key="22">
    <source>
        <dbReference type="Pfam" id="PF23774"/>
    </source>
</evidence>
<feature type="domain" description="Gem-associated protein 5 second beta-propeller" evidence="23">
    <location>
        <begin position="379"/>
        <end position="692"/>
    </location>
</feature>
<reference evidence="25" key="3">
    <citation type="submission" date="2025-09" db="UniProtKB">
        <authorList>
            <consortium name="Ensembl"/>
        </authorList>
    </citation>
    <scope>IDENTIFICATION</scope>
    <source>
        <strain evidence="25">Glennie</strain>
    </source>
</reference>
<evidence type="ECO:0000256" key="17">
    <source>
        <dbReference type="ARBA" id="ARBA00060968"/>
    </source>
</evidence>
<dbReference type="InterPro" id="IPR056421">
    <property type="entry name" value="TPR_GEMI5"/>
</dbReference>
<dbReference type="InterPro" id="IPR015943">
    <property type="entry name" value="WD40/YVTN_repeat-like_dom_sf"/>
</dbReference>
<feature type="region of interest" description="Disordered" evidence="20">
    <location>
        <begin position="759"/>
        <end position="785"/>
    </location>
</feature>
<keyword evidence="4" id="KW-1017">Isopeptide bond</keyword>
<dbReference type="GO" id="GO:0006417">
    <property type="term" value="P:regulation of translation"/>
    <property type="evidence" value="ECO:0007669"/>
    <property type="project" value="UniProtKB-KW"/>
</dbReference>
<dbReference type="InterPro" id="IPR056424">
    <property type="entry name" value="Beta-prop_GEMI5_2nd"/>
</dbReference>
<dbReference type="PROSITE" id="PS50082">
    <property type="entry name" value="WD_REPEATS_2"/>
    <property type="match status" value="3"/>
</dbReference>
<dbReference type="SMART" id="SM00320">
    <property type="entry name" value="WD40"/>
    <property type="match status" value="11"/>
</dbReference>
<keyword evidence="11" id="KW-0694">RNA-binding</keyword>
<evidence type="ECO:0000256" key="9">
    <source>
        <dbReference type="ARBA" id="ARBA00022843"/>
    </source>
</evidence>
<evidence type="ECO:0000256" key="8">
    <source>
        <dbReference type="ARBA" id="ARBA00022737"/>
    </source>
</evidence>
<dbReference type="GO" id="GO:0034718">
    <property type="term" value="C:SMN-Gemin2 complex"/>
    <property type="evidence" value="ECO:0007669"/>
    <property type="project" value="Ensembl"/>
</dbReference>
<dbReference type="Pfam" id="PF23770">
    <property type="entry name" value="Beta-prop_RIG_1st"/>
    <property type="match status" value="1"/>
</dbReference>
<dbReference type="InterPro" id="IPR019775">
    <property type="entry name" value="WD40_repeat_CS"/>
</dbReference>
<dbReference type="OrthoDB" id="7326421at2759"/>
<keyword evidence="12" id="KW-0648">Protein biosynthesis</keyword>
<sequence>MGQEPRMLTPSPNWYCGRSSDAGPRALFGFAARTSVFLLHVGPHALRVLGELVGHTERVSGFTFCHHPGQQLCASSSDDGTVKIWDVETKTVVSEHALHQNTISALHWSPRVKDLIVSGDEKGIIICYWNNRNDSQHFFPEPRTVFCLTCSPHHEDLVAIGYKDGMVVIIDISRKGDIVHRLRGHDDEIHSIAWCPVLGEEGLSRWQDENPEEQEISNGEKIQQSAVTKDCYLATGSKDQTIRIWSCSRGRGVMTMKLPFLKRRGGGVDPTVKERIWLTVHWPSGRPTQLISSCFGGELLLWDLTQSGKRKCSLFGSSEGQNHSRIVFNLCSLRTEDGRELLLSISMDRDVKCWDMANLDCCWTLPSLGGFVYSLAFSPVDTGCLAIGVGDGMIRVWNTMSIKNSYDVKTFWQGIKSKVTALSWHPTKEGCLAFGTDDGRVGMYDTYCTKPPQLSSTYHKKTVYALAWGPPVPPLSFGGDGDRPSVTLYSCAGEGIVLQHNPWKLSGEAHDINKIIRDTNSIKYKLPAHTEISWKPDGKIMALGNEDGSIEIFQAPNLKLLCTIQQHHKLVNALRWHHEHGTQPELSCLLASGSNNAVIYVHNLKSVIETSPETPTTITEPFRTLSGHTAKITSLAWSPHHDGRLVSACYDGTAQVWDVLKEEPLCNYRGHRGHRLLCVQWSPVDPDAVYSGADDFCVHKWLISMQEHTRPPQGKKSIELEKKRIAQPKSKFKKKKKPIGKIPTKQELNEMVNGGENVRESLVPVENGVSDQEGEEESDEQTIPNGISSGVSKELPLHPSIFPVPEKLKFTTYPKVALVKKELPKEKPEASLKKKKARSFLPVSTALDHRSKEELHQDCLVLATAKHSKELSEDLVAELRERIHLGLFTDKPALSRMIEVEGKSHLENGHPELFHQLMLWEGNLKGVLQTAIERGELTDQLVAMAPMAGYEMWKRTVEAFAKQLCFQDQYVKAASHLLSIHKVLEAVELLKSNHFYREAIAIAKAQLPPDNPILKDLYSSWGAVLERDGHYAMAAKCYLGAASAYDAAKVLAKKGDVASVRTAAALALITGEKELSASFSFRCAQELLANRNWIGAQEVLQHQDSLLGQRLVFCLHEMLSKHLEEMQQLEWKSSCLPVYHSWATGTGGPFVERVTSVWQSTFGLDDAEQSRVAFQQLCGIEYPPATCNTLLKQLLLHISHDLTLAVLSQQAASWDESVKALLGAVTRSYDSGNFTLMQIICSLFLPEGCEHLKDKQSAPNSPGSAAYQSLEAFVVYGQLYELWWNRSRAPLLQAKVGADPIPCPGEPDRSADGSDPEGSGRGTPTHPEDTVPAAARTGPAPEREAADAAEEQLKLRAFKVLLSEVHADLQSTQRAIAQVQETLTDLIHQHQKNQLHKTTTDNKEESEPSQVESDSGSPESHDEKAERESVSLPELMKRLSEANKRMAEFPLGIKTFPFPDVLECCLLFLHIGLQCPLDESLEIQRHALELLRKYGRSKVHKKYCQSFCK</sequence>
<organism evidence="25 26">
    <name type="scientific">Ornithorhynchus anatinus</name>
    <name type="common">Duckbill platypus</name>
    <dbReference type="NCBI Taxonomy" id="9258"/>
    <lineage>
        <taxon>Eukaryota</taxon>
        <taxon>Metazoa</taxon>
        <taxon>Chordata</taxon>
        <taxon>Craniata</taxon>
        <taxon>Vertebrata</taxon>
        <taxon>Euteleostomi</taxon>
        <taxon>Mammalia</taxon>
        <taxon>Monotremata</taxon>
        <taxon>Ornithorhynchidae</taxon>
        <taxon>Ornithorhynchus</taxon>
    </lineage>
</organism>
<accession>F7C7A3</accession>
<evidence type="ECO:0000256" key="14">
    <source>
        <dbReference type="ARBA" id="ARBA00023187"/>
    </source>
</evidence>
<dbReference type="SUPFAM" id="SSF50978">
    <property type="entry name" value="WD40 repeat-like"/>
    <property type="match status" value="3"/>
</dbReference>
<proteinExistence type="inferred from homology"/>
<evidence type="ECO:0000256" key="3">
    <source>
        <dbReference type="ARBA" id="ARBA00022490"/>
    </source>
</evidence>
<comment type="similarity">
    <text evidence="17">Belongs to the WD repeat gemin-5 family.</text>
</comment>
<protein>
    <recommendedName>
        <fullName evidence="18">Gem-associated protein 5</fullName>
    </recommendedName>
</protein>
<dbReference type="GO" id="GO:0097504">
    <property type="term" value="C:Gemini of Cajal bodies"/>
    <property type="evidence" value="ECO:0007669"/>
    <property type="project" value="UniProtKB-SubCell"/>
</dbReference>
<name>F7C7A3_ORNAN</name>
<evidence type="ECO:0000256" key="20">
    <source>
        <dbReference type="SAM" id="MobiDB-lite"/>
    </source>
</evidence>
<evidence type="ECO:0000256" key="11">
    <source>
        <dbReference type="ARBA" id="ARBA00022884"/>
    </source>
</evidence>
<dbReference type="InterPro" id="IPR036322">
    <property type="entry name" value="WD40_repeat_dom_sf"/>
</dbReference>
<dbReference type="PROSITE" id="PS00678">
    <property type="entry name" value="WD_REPEATS_1"/>
    <property type="match status" value="2"/>
</dbReference>
<dbReference type="InParanoid" id="F7C7A3"/>
<dbReference type="GeneID" id="100076302"/>
<dbReference type="PRINTS" id="PR00320">
    <property type="entry name" value="GPROTEINBRPT"/>
</dbReference>
<feature type="region of interest" description="Disordered" evidence="20">
    <location>
        <begin position="1299"/>
        <end position="1348"/>
    </location>
</feature>
<dbReference type="Gene3D" id="2.130.10.10">
    <property type="entry name" value="YVTN repeat-like/Quinoprotein amine dehydrogenase"/>
    <property type="match status" value="2"/>
</dbReference>
<comment type="subcellular location">
    <subcellularLocation>
        <location evidence="1">Cytoplasm</location>
    </subcellularLocation>
    <subcellularLocation>
        <location evidence="16">Nucleus</location>
        <location evidence="16">Gem</location>
    </subcellularLocation>
    <subcellularLocation>
        <location evidence="2">Nucleus</location>
        <location evidence="2">Nucleoplasm</location>
    </subcellularLocation>
</comment>
<keyword evidence="8" id="KW-0677">Repeat</keyword>
<keyword evidence="3" id="KW-0963">Cytoplasm</keyword>
<dbReference type="InterPro" id="IPR056432">
    <property type="entry name" value="Beta-prop_GEMI5_1st"/>
</dbReference>
<keyword evidence="5" id="KW-0597">Phosphoprotein</keyword>
<dbReference type="GO" id="GO:0000387">
    <property type="term" value="P:spliceosomal snRNP assembly"/>
    <property type="evidence" value="ECO:0000318"/>
    <property type="project" value="GO_Central"/>
</dbReference>
<evidence type="ECO:0000313" key="26">
    <source>
        <dbReference type="Proteomes" id="UP000002279"/>
    </source>
</evidence>
<dbReference type="Pfam" id="PF23775">
    <property type="entry name" value="Beta-prop_RIG_2nd"/>
    <property type="match status" value="1"/>
</dbReference>
<dbReference type="GO" id="GO:0005829">
    <property type="term" value="C:cytosol"/>
    <property type="evidence" value="ECO:0007669"/>
    <property type="project" value="Ensembl"/>
</dbReference>
<dbReference type="STRING" id="9258.ENSOANP00000008085"/>
<keyword evidence="6 19" id="KW-0853">WD repeat</keyword>
<keyword evidence="9" id="KW-0832">Ubl conjugation</keyword>
<evidence type="ECO:0000256" key="13">
    <source>
        <dbReference type="ARBA" id="ARBA00023054"/>
    </source>
</evidence>
<feature type="region of interest" description="Disordered" evidence="20">
    <location>
        <begin position="1390"/>
        <end position="1432"/>
    </location>
</feature>
<evidence type="ECO:0000256" key="16">
    <source>
        <dbReference type="ARBA" id="ARBA00034695"/>
    </source>
</evidence>
<reference evidence="25" key="2">
    <citation type="submission" date="2025-08" db="UniProtKB">
        <authorList>
            <consortium name="Ensembl"/>
        </authorList>
    </citation>
    <scope>IDENTIFICATION</scope>
    <source>
        <strain evidence="25">Glennie</strain>
    </source>
</reference>
<dbReference type="GO" id="GO:0030621">
    <property type="term" value="F:U4 snRNA binding"/>
    <property type="evidence" value="ECO:0007669"/>
    <property type="project" value="Ensembl"/>
</dbReference>
<dbReference type="FunCoup" id="F7C7A3">
    <property type="interactions" value="3253"/>
</dbReference>
<evidence type="ECO:0000256" key="12">
    <source>
        <dbReference type="ARBA" id="ARBA00022917"/>
    </source>
</evidence>
<dbReference type="GO" id="GO:0005634">
    <property type="term" value="C:nucleus"/>
    <property type="evidence" value="ECO:0000318"/>
    <property type="project" value="GO_Central"/>
</dbReference>
<evidence type="ECO:0000259" key="23">
    <source>
        <dbReference type="Pfam" id="PF23775"/>
    </source>
</evidence>
<dbReference type="eggNOG" id="ENOG502QPYZ">
    <property type="taxonomic scope" value="Eukaryota"/>
</dbReference>
<keyword evidence="14" id="KW-0508">mRNA splicing</keyword>
<feature type="compositionally biased region" description="Polar residues" evidence="20">
    <location>
        <begin position="1408"/>
        <end position="1418"/>
    </location>
</feature>
<dbReference type="InterPro" id="IPR020472">
    <property type="entry name" value="WD40_PAC1"/>
</dbReference>
<gene>
    <name evidence="25" type="primary">GEMIN5</name>
</gene>
<feature type="repeat" description="WD" evidence="19">
    <location>
        <begin position="625"/>
        <end position="659"/>
    </location>
</feature>
<dbReference type="Ensembl" id="ENSOANT00000008087.2">
    <property type="protein sequence ID" value="ENSOANP00000008085.2"/>
    <property type="gene ID" value="ENSOANG00000005092.2"/>
</dbReference>
<dbReference type="Bgee" id="ENSOANG00000005092">
    <property type="expression patterns" value="Expressed in fibroblast and 8 other cell types or tissues"/>
</dbReference>
<dbReference type="GeneTree" id="ENSGT00620000088064"/>
<feature type="repeat" description="WD" evidence="19">
    <location>
        <begin position="232"/>
        <end position="255"/>
    </location>
</feature>
<dbReference type="PANTHER" id="PTHR46362">
    <property type="entry name" value="GEM-ASSOCIATED PROTEIN 5"/>
    <property type="match status" value="1"/>
</dbReference>
<dbReference type="Proteomes" id="UP000002279">
    <property type="component" value="Chromosome X1"/>
</dbReference>
<dbReference type="FunFam" id="2.130.10.10:FF:000221">
    <property type="entry name" value="gem-associated protein 5 isoform X1"/>
    <property type="match status" value="1"/>
</dbReference>
<dbReference type="GO" id="GO:0030622">
    <property type="term" value="F:U4atac snRNA binding"/>
    <property type="evidence" value="ECO:0007669"/>
    <property type="project" value="Ensembl"/>
</dbReference>
<feature type="domain" description="Gem-associated protein 5 RBS" evidence="24">
    <location>
        <begin position="1150"/>
        <end position="1495"/>
    </location>
</feature>
<evidence type="ECO:0000256" key="2">
    <source>
        <dbReference type="ARBA" id="ARBA00004642"/>
    </source>
</evidence>
<evidence type="ECO:0000256" key="6">
    <source>
        <dbReference type="ARBA" id="ARBA00022574"/>
    </source>
</evidence>
<keyword evidence="26" id="KW-1185">Reference proteome</keyword>
<dbReference type="GO" id="GO:0043022">
    <property type="term" value="F:ribosome binding"/>
    <property type="evidence" value="ECO:0007669"/>
    <property type="project" value="Ensembl"/>
</dbReference>
<dbReference type="FunFam" id="2.130.10.10:FF:000213">
    <property type="entry name" value="gem-associated protein 5 isoform X1"/>
    <property type="match status" value="1"/>
</dbReference>
<dbReference type="InterPro" id="IPR056420">
    <property type="entry name" value="GEMI5_RBS"/>
</dbReference>
<evidence type="ECO:0000256" key="19">
    <source>
        <dbReference type="PROSITE-ProRule" id="PRU00221"/>
    </source>
</evidence>
<dbReference type="OMA" id="YWFNRND"/>
<evidence type="ECO:0000313" key="25">
    <source>
        <dbReference type="Ensembl" id="ENSOANP00000008085.2"/>
    </source>
</evidence>
<feature type="domain" description="Gem-associated protein 5 TPR" evidence="22">
    <location>
        <begin position="885"/>
        <end position="1093"/>
    </location>
</feature>
<dbReference type="GO" id="GO:0030619">
    <property type="term" value="F:U1 snRNA binding"/>
    <property type="evidence" value="ECO:0007669"/>
    <property type="project" value="Ensembl"/>
</dbReference>
<dbReference type="GO" id="GO:0032797">
    <property type="term" value="C:SMN complex"/>
    <property type="evidence" value="ECO:0000318"/>
    <property type="project" value="GO_Central"/>
</dbReference>
<evidence type="ECO:0000256" key="5">
    <source>
        <dbReference type="ARBA" id="ARBA00022553"/>
    </source>
</evidence>
<feature type="compositionally biased region" description="Basic and acidic residues" evidence="20">
    <location>
        <begin position="1419"/>
        <end position="1432"/>
    </location>
</feature>
<dbReference type="PANTHER" id="PTHR46362:SF1">
    <property type="entry name" value="GEM-ASSOCIATED PROTEIN 5"/>
    <property type="match status" value="1"/>
</dbReference>
<feature type="domain" description="Gem-associated protein 5 first beta-propeller" evidence="21">
    <location>
        <begin position="76"/>
        <end position="231"/>
    </location>
</feature>
<evidence type="ECO:0000256" key="7">
    <source>
        <dbReference type="ARBA" id="ARBA00022664"/>
    </source>
</evidence>
<dbReference type="GO" id="GO:0003730">
    <property type="term" value="F:mRNA 3'-UTR binding"/>
    <property type="evidence" value="ECO:0000318"/>
    <property type="project" value="GO_Central"/>
</dbReference>
<dbReference type="InterPro" id="IPR001680">
    <property type="entry name" value="WD40_rpt"/>
</dbReference>
<evidence type="ECO:0000259" key="24">
    <source>
        <dbReference type="Pfam" id="PF23777"/>
    </source>
</evidence>
<reference evidence="25 26" key="1">
    <citation type="journal article" date="2008" name="Nature">
        <title>Genome analysis of the platypus reveals unique signatures of evolution.</title>
        <authorList>
            <person name="Warren W.C."/>
            <person name="Hillier L.W."/>
            <person name="Marshall Graves J.A."/>
            <person name="Birney E."/>
            <person name="Ponting C.P."/>
            <person name="Grutzner F."/>
            <person name="Belov K."/>
            <person name="Miller W."/>
            <person name="Clarke L."/>
            <person name="Chinwalla A.T."/>
            <person name="Yang S.P."/>
            <person name="Heger A."/>
            <person name="Locke D.P."/>
            <person name="Miethke P."/>
            <person name="Waters P.D."/>
            <person name="Veyrunes F."/>
            <person name="Fulton L."/>
            <person name="Fulton B."/>
            <person name="Graves T."/>
            <person name="Wallis J."/>
            <person name="Puente X.S."/>
            <person name="Lopez-Otin C."/>
            <person name="Ordonez G.R."/>
            <person name="Eichler E.E."/>
            <person name="Chen L."/>
            <person name="Cheng Z."/>
            <person name="Deakin J.E."/>
            <person name="Alsop A."/>
            <person name="Thompson K."/>
            <person name="Kirby P."/>
            <person name="Papenfuss A.T."/>
            <person name="Wakefield M.J."/>
            <person name="Olender T."/>
            <person name="Lancet D."/>
            <person name="Huttley G.A."/>
            <person name="Smit A.F."/>
            <person name="Pask A."/>
            <person name="Temple-Smith P."/>
            <person name="Batzer M.A."/>
            <person name="Walker J.A."/>
            <person name="Konkel M.K."/>
            <person name="Harris R.S."/>
            <person name="Whittington C.M."/>
            <person name="Wong E.S."/>
            <person name="Gemmell N.J."/>
            <person name="Buschiazzo E."/>
            <person name="Vargas Jentzsch I.M."/>
            <person name="Merkel A."/>
            <person name="Schmitz J."/>
            <person name="Zemann A."/>
            <person name="Churakov G."/>
            <person name="Kriegs J.O."/>
            <person name="Brosius J."/>
            <person name="Murchison E.P."/>
            <person name="Sachidanandam R."/>
            <person name="Smith C."/>
            <person name="Hannon G.J."/>
            <person name="Tsend-Ayush E."/>
            <person name="McMillan D."/>
            <person name="Attenborough R."/>
            <person name="Rens W."/>
            <person name="Ferguson-Smith M."/>
            <person name="Lefevre C.M."/>
            <person name="Sharp J.A."/>
            <person name="Nicholas K.R."/>
            <person name="Ray D.A."/>
            <person name="Kube M."/>
            <person name="Reinhardt R."/>
            <person name="Pringle T.H."/>
            <person name="Taylor J."/>
            <person name="Jones R.C."/>
            <person name="Nixon B."/>
            <person name="Dacheux J.L."/>
            <person name="Niwa H."/>
            <person name="Sekita Y."/>
            <person name="Huang X."/>
            <person name="Stark A."/>
            <person name="Kheradpour P."/>
            <person name="Kellis M."/>
            <person name="Flicek P."/>
            <person name="Chen Y."/>
            <person name="Webber C."/>
            <person name="Hardison R."/>
            <person name="Nelson J."/>
            <person name="Hallsworth-Pepin K."/>
            <person name="Delehaunty K."/>
            <person name="Markovic C."/>
            <person name="Minx P."/>
            <person name="Feng Y."/>
            <person name="Kremitzki C."/>
            <person name="Mitreva M."/>
            <person name="Glasscock J."/>
            <person name="Wylie T."/>
            <person name="Wohldmann P."/>
            <person name="Thiru P."/>
            <person name="Nhan M.N."/>
            <person name="Pohl C.S."/>
            <person name="Smith S.M."/>
            <person name="Hou S."/>
            <person name="Nefedov M."/>
            <person name="de Jong P.J."/>
            <person name="Renfree M.B."/>
            <person name="Mardis E.R."/>
            <person name="Wilson R.K."/>
        </authorList>
    </citation>
    <scope>NUCLEOTIDE SEQUENCE [LARGE SCALE GENOMIC DNA]</scope>
    <source>
        <strain evidence="25 26">Glennie</strain>
    </source>
</reference>
<dbReference type="Pfam" id="PF23777">
    <property type="entry name" value="GEMI5_RBS"/>
    <property type="match status" value="1"/>
</dbReference>
<evidence type="ECO:0000256" key="15">
    <source>
        <dbReference type="ARBA" id="ARBA00023242"/>
    </source>
</evidence>
<dbReference type="RefSeq" id="XP_028905492.1">
    <property type="nucleotide sequence ID" value="XM_029049659.2"/>
</dbReference>
<dbReference type="GO" id="GO:0000340">
    <property type="term" value="F:RNA 7-methylguanosine cap binding"/>
    <property type="evidence" value="ECO:0007669"/>
    <property type="project" value="Ensembl"/>
</dbReference>
<dbReference type="Pfam" id="PF23774">
    <property type="entry name" value="TPR_GEMI5"/>
    <property type="match status" value="1"/>
</dbReference>
<dbReference type="CTD" id="25929"/>
<evidence type="ECO:0000256" key="1">
    <source>
        <dbReference type="ARBA" id="ARBA00004496"/>
    </source>
</evidence>
<dbReference type="InterPro" id="IPR052640">
    <property type="entry name" value="Gemin-5"/>
</dbReference>